<proteinExistence type="predicted"/>
<dbReference type="EMBL" id="GG663367">
    <property type="protein sequence ID" value="EEH07452.1"/>
    <property type="molecule type" value="Genomic_DNA"/>
</dbReference>
<feature type="region of interest" description="Disordered" evidence="1">
    <location>
        <begin position="1"/>
        <end position="25"/>
    </location>
</feature>
<gene>
    <name evidence="2" type="ORF">HCBG_04331</name>
</gene>
<keyword evidence="3" id="KW-1185">Reference proteome</keyword>
<dbReference type="HOGENOM" id="CLU_3191175_0_0_1"/>
<dbReference type="AlphaFoldDB" id="C0NLF1"/>
<dbReference type="GeneID" id="69037347"/>
<dbReference type="InParanoid" id="C0NLF1"/>
<feature type="compositionally biased region" description="Polar residues" evidence="1">
    <location>
        <begin position="8"/>
        <end position="24"/>
    </location>
</feature>
<name>C0NLF1_AJECG</name>
<accession>C0NLF1</accession>
<evidence type="ECO:0000256" key="1">
    <source>
        <dbReference type="SAM" id="MobiDB-lite"/>
    </source>
</evidence>
<organism evidence="2 3">
    <name type="scientific">Ajellomyces capsulatus (strain G186AR / H82 / ATCC MYA-2454 / RMSCC 2432)</name>
    <name type="common">Darling's disease fungus</name>
    <name type="synonym">Histoplasma capsulatum</name>
    <dbReference type="NCBI Taxonomy" id="447093"/>
    <lineage>
        <taxon>Eukaryota</taxon>
        <taxon>Fungi</taxon>
        <taxon>Dikarya</taxon>
        <taxon>Ascomycota</taxon>
        <taxon>Pezizomycotina</taxon>
        <taxon>Eurotiomycetes</taxon>
        <taxon>Eurotiomycetidae</taxon>
        <taxon>Onygenales</taxon>
        <taxon>Ajellomycetaceae</taxon>
        <taxon>Histoplasma</taxon>
    </lineage>
</organism>
<protein>
    <submittedName>
        <fullName evidence="2">Uncharacterized protein</fullName>
    </submittedName>
</protein>
<sequence length="46" mass="5515">MRKKRGKSSQSWLPPDDLSSQGQKSMKEDLDRFYNYIPHRHNFVCC</sequence>
<reference evidence="2" key="1">
    <citation type="submission" date="2009-02" db="EMBL/GenBank/DDBJ databases">
        <title>The Genome Sequence of Ajellomyces capsulatus strain G186AR.</title>
        <authorList>
            <consortium name="The Broad Institute Genome Sequencing Platform"/>
            <person name="Champion M."/>
            <person name="Cuomo C."/>
            <person name="Ma L.-J."/>
            <person name="Henn M.R."/>
            <person name="Sil A."/>
            <person name="Goldman B."/>
            <person name="Young S.K."/>
            <person name="Kodira C.D."/>
            <person name="Zeng Q."/>
            <person name="Koehrsen M."/>
            <person name="Alvarado L."/>
            <person name="Berlin A."/>
            <person name="Borenstein D."/>
            <person name="Chen Z."/>
            <person name="Engels R."/>
            <person name="Freedman E."/>
            <person name="Gellesch M."/>
            <person name="Goldberg J."/>
            <person name="Griggs A."/>
            <person name="Gujja S."/>
            <person name="Heiman D."/>
            <person name="Hepburn T."/>
            <person name="Howarth C."/>
            <person name="Jen D."/>
            <person name="Larson L."/>
            <person name="Lewis B."/>
            <person name="Mehta T."/>
            <person name="Park D."/>
            <person name="Pearson M."/>
            <person name="Roberts A."/>
            <person name="Saif S."/>
            <person name="Shea T."/>
            <person name="Shenoy N."/>
            <person name="Sisk P."/>
            <person name="Stolte C."/>
            <person name="Sykes S."/>
            <person name="Walk T."/>
            <person name="White J."/>
            <person name="Yandava C."/>
            <person name="Klein B."/>
            <person name="McEwen J.G."/>
            <person name="Puccia R."/>
            <person name="Goldman G.H."/>
            <person name="Felipe M.S."/>
            <person name="Nino-Vega G."/>
            <person name="San-Blas G."/>
            <person name="Taylor J."/>
            <person name="Mendoza L."/>
            <person name="Galagan J."/>
            <person name="Nusbaum C."/>
            <person name="Birren B."/>
        </authorList>
    </citation>
    <scope>NUCLEOTIDE SEQUENCE</scope>
    <source>
        <strain evidence="2">G186AR</strain>
    </source>
</reference>
<evidence type="ECO:0000313" key="2">
    <source>
        <dbReference type="EMBL" id="EEH07452.1"/>
    </source>
</evidence>
<evidence type="ECO:0000313" key="3">
    <source>
        <dbReference type="Proteomes" id="UP000001631"/>
    </source>
</evidence>
<dbReference type="RefSeq" id="XP_045287933.1">
    <property type="nucleotide sequence ID" value="XM_045431380.1"/>
</dbReference>
<dbReference type="Proteomes" id="UP000001631">
    <property type="component" value="Unassembled WGS sequence"/>
</dbReference>